<dbReference type="EMBL" id="CP013264">
    <property type="protein sequence ID" value="ALR19647.1"/>
    <property type="molecule type" value="Genomic_DNA"/>
</dbReference>
<dbReference type="AlphaFoldDB" id="A0A0S3EW33"/>
<gene>
    <name evidence="1" type="ORF">ATN00_04320</name>
</gene>
<organism evidence="1 2">
    <name type="scientific">Sphingobium baderi</name>
    <dbReference type="NCBI Taxonomy" id="1332080"/>
    <lineage>
        <taxon>Bacteria</taxon>
        <taxon>Pseudomonadati</taxon>
        <taxon>Pseudomonadota</taxon>
        <taxon>Alphaproteobacteria</taxon>
        <taxon>Sphingomonadales</taxon>
        <taxon>Sphingomonadaceae</taxon>
        <taxon>Sphingobium</taxon>
    </lineage>
</organism>
<dbReference type="STRING" id="1332080.ATN00_04320"/>
<protein>
    <submittedName>
        <fullName evidence="1">Uncharacterized protein</fullName>
    </submittedName>
</protein>
<evidence type="ECO:0000313" key="2">
    <source>
        <dbReference type="Proteomes" id="UP000056968"/>
    </source>
</evidence>
<keyword evidence="2" id="KW-1185">Reference proteome</keyword>
<sequence length="112" mass="12049">MATIAPTKPVTVAFPKSDVIATLVAELIEVAKAEAQVRGIPLPPDKPKIIKAPIPMDSLSVVDTLCALEPVVGFELRESIVRTGGYSSIEAALEHLVPKIERVWIRKKGSKP</sequence>
<dbReference type="Proteomes" id="UP000056968">
    <property type="component" value="Chromosome"/>
</dbReference>
<reference evidence="1 2" key="1">
    <citation type="submission" date="2015-11" db="EMBL/GenBank/DDBJ databases">
        <title>A Two-component Flavoprotein Monooxygenase System MeaXY Responsible for para-Hydroxylation of 2-Methyl-6-ethylaniline and 2,6-Diethylaniline in Sphingobium baderi DE-13.</title>
        <authorList>
            <person name="Cheng M."/>
            <person name="Meng Q."/>
            <person name="Yang Y."/>
            <person name="Chu C."/>
            <person name="Yan X."/>
            <person name="He J."/>
            <person name="Li S."/>
        </authorList>
    </citation>
    <scope>NUCLEOTIDE SEQUENCE [LARGE SCALE GENOMIC DNA]</scope>
    <source>
        <strain evidence="1 2">DE-13</strain>
    </source>
</reference>
<dbReference type="OrthoDB" id="8254464at2"/>
<name>A0A0S3EW33_9SPHN</name>
<proteinExistence type="predicted"/>
<dbReference type="KEGG" id="sbd:ATN00_04320"/>
<dbReference type="RefSeq" id="WP_062062582.1">
    <property type="nucleotide sequence ID" value="NZ_CP013264.1"/>
</dbReference>
<evidence type="ECO:0000313" key="1">
    <source>
        <dbReference type="EMBL" id="ALR19647.1"/>
    </source>
</evidence>
<accession>A0A0S3EW33</accession>